<feature type="domain" description="RNase H type-1" evidence="2">
    <location>
        <begin position="224"/>
        <end position="355"/>
    </location>
</feature>
<dbReference type="Gene3D" id="3.30.420.10">
    <property type="entry name" value="Ribonuclease H-like superfamily/Ribonuclease H"/>
    <property type="match status" value="1"/>
</dbReference>
<dbReference type="Proteomes" id="UP000594638">
    <property type="component" value="Unassembled WGS sequence"/>
</dbReference>
<dbReference type="InterPro" id="IPR012337">
    <property type="entry name" value="RNaseH-like_sf"/>
</dbReference>
<dbReference type="AlphaFoldDB" id="A0A8S0PBY3"/>
<dbReference type="CDD" id="cd09279">
    <property type="entry name" value="RNase_HI_like"/>
    <property type="match status" value="1"/>
</dbReference>
<dbReference type="SUPFAM" id="SSF53098">
    <property type="entry name" value="Ribonuclease H-like"/>
    <property type="match status" value="1"/>
</dbReference>
<dbReference type="EMBL" id="CACTIH010000019">
    <property type="protein sequence ID" value="CAA2934819.1"/>
    <property type="molecule type" value="Genomic_DNA"/>
</dbReference>
<dbReference type="InterPro" id="IPR002156">
    <property type="entry name" value="RNaseH_domain"/>
</dbReference>
<name>A0A8S0PBY3_OLEEU</name>
<evidence type="ECO:0000256" key="1">
    <source>
        <dbReference type="SAM" id="MobiDB-lite"/>
    </source>
</evidence>
<feature type="region of interest" description="Disordered" evidence="1">
    <location>
        <begin position="90"/>
        <end position="111"/>
    </location>
</feature>
<dbReference type="GO" id="GO:0004523">
    <property type="term" value="F:RNA-DNA hybrid ribonuclease activity"/>
    <property type="evidence" value="ECO:0007669"/>
    <property type="project" value="InterPro"/>
</dbReference>
<evidence type="ECO:0000313" key="3">
    <source>
        <dbReference type="EMBL" id="CAA2934819.1"/>
    </source>
</evidence>
<protein>
    <submittedName>
        <fullName evidence="3">Uncharacterized protein LOC111396139</fullName>
    </submittedName>
</protein>
<evidence type="ECO:0000313" key="4">
    <source>
        <dbReference type="Proteomes" id="UP000594638"/>
    </source>
</evidence>
<evidence type="ECO:0000259" key="2">
    <source>
        <dbReference type="PROSITE" id="PS50879"/>
    </source>
</evidence>
<dbReference type="OrthoDB" id="2016287at2759"/>
<comment type="caution">
    <text evidence="3">The sequence shown here is derived from an EMBL/GenBank/DDBJ whole genome shotgun (WGS) entry which is preliminary data.</text>
</comment>
<proteinExistence type="predicted"/>
<gene>
    <name evidence="3" type="ORF">OLEA9_A013087</name>
</gene>
<dbReference type="GO" id="GO:0003676">
    <property type="term" value="F:nucleic acid binding"/>
    <property type="evidence" value="ECO:0007669"/>
    <property type="project" value="InterPro"/>
</dbReference>
<accession>A0A8S0PBY3</accession>
<dbReference type="Pfam" id="PF13456">
    <property type="entry name" value="RVT_3"/>
    <property type="match status" value="1"/>
</dbReference>
<dbReference type="InterPro" id="IPR036397">
    <property type="entry name" value="RNaseH_sf"/>
</dbReference>
<dbReference type="PANTHER" id="PTHR46387">
    <property type="entry name" value="POLYNUCLEOTIDYL TRANSFERASE, RIBONUCLEASE H-LIKE SUPERFAMILY PROTEIN"/>
    <property type="match status" value="1"/>
</dbReference>
<dbReference type="FunFam" id="3.30.420.10:FF:000076">
    <property type="entry name" value="RBR-type E3 ubiquitin transferase"/>
    <property type="match status" value="1"/>
</dbReference>
<dbReference type="PANTHER" id="PTHR46387:SF2">
    <property type="entry name" value="RIBONUCLEASE HI"/>
    <property type="match status" value="1"/>
</dbReference>
<keyword evidence="4" id="KW-1185">Reference proteome</keyword>
<dbReference type="Gramene" id="OE9A013087T3">
    <property type="protein sequence ID" value="OE9A013087C3"/>
    <property type="gene ID" value="OE9A013087"/>
</dbReference>
<organism evidence="3 4">
    <name type="scientific">Olea europaea subsp. europaea</name>
    <dbReference type="NCBI Taxonomy" id="158383"/>
    <lineage>
        <taxon>Eukaryota</taxon>
        <taxon>Viridiplantae</taxon>
        <taxon>Streptophyta</taxon>
        <taxon>Embryophyta</taxon>
        <taxon>Tracheophyta</taxon>
        <taxon>Spermatophyta</taxon>
        <taxon>Magnoliopsida</taxon>
        <taxon>eudicotyledons</taxon>
        <taxon>Gunneridae</taxon>
        <taxon>Pentapetalae</taxon>
        <taxon>asterids</taxon>
        <taxon>lamiids</taxon>
        <taxon>Lamiales</taxon>
        <taxon>Oleaceae</taxon>
        <taxon>Oleeae</taxon>
        <taxon>Olea</taxon>
    </lineage>
</organism>
<dbReference type="PROSITE" id="PS50879">
    <property type="entry name" value="RNASE_H_1"/>
    <property type="match status" value="1"/>
</dbReference>
<sequence length="370" mass="40648">MTGDDNDAIFDLLGMFRQIFKRELEGEDSGMNILLHTCSSAILSRTGKLVAKSPICGLHPPSWRARFQYAGIRTSNVVFSSTRFPVQCYSTKRSGRGSRSSSKGNPDPKPLLKDDKEAFFVVRKGDLVGLYKSLSDCQAQVGSSILDPPVSVYKGYSMPKDTEKYLMTCGLKNALYSIRASDLTKELFGTLVPCPFQQPCSSRGVTLSDPTTKQRLQEAQQSDYGRFCTLDFDGSSKGNPGQAGAGAILRSDDGTLICRLREGLGIATNNVAEYRGMILGLKYALGKGYTSILVRGDSKLVCKQIQGQWKVKNENISNLYEEAKKLKDRFLSFEISHVLRDLNSEADAQANLAAVLAEGQVQEVIDKECD</sequence>
<reference evidence="3 4" key="1">
    <citation type="submission" date="2019-12" db="EMBL/GenBank/DDBJ databases">
        <authorList>
            <person name="Alioto T."/>
            <person name="Alioto T."/>
            <person name="Gomez Garrido J."/>
        </authorList>
    </citation>
    <scope>NUCLEOTIDE SEQUENCE [LARGE SCALE GENOMIC DNA]</scope>
</reference>